<feature type="compositionally biased region" description="Basic and acidic residues" evidence="1">
    <location>
        <begin position="38"/>
        <end position="47"/>
    </location>
</feature>
<feature type="compositionally biased region" description="Acidic residues" evidence="1">
    <location>
        <begin position="48"/>
        <end position="58"/>
    </location>
</feature>
<comment type="caution">
    <text evidence="3">The sequence shown here is derived from an EMBL/GenBank/DDBJ whole genome shotgun (WGS) entry which is preliminary data.</text>
</comment>
<dbReference type="AlphaFoldDB" id="A0ABD6DZF7"/>
<accession>A0ABD6DZF7</accession>
<keyword evidence="4" id="KW-1185">Reference proteome</keyword>
<feature type="compositionally biased region" description="Acidic residues" evidence="1">
    <location>
        <begin position="74"/>
        <end position="92"/>
    </location>
</feature>
<proteinExistence type="predicted"/>
<gene>
    <name evidence="3" type="ORF">ACFSAS_13765</name>
</gene>
<feature type="region of interest" description="Disordered" evidence="1">
    <location>
        <begin position="1"/>
        <end position="137"/>
    </location>
</feature>
<dbReference type="Proteomes" id="UP001597092">
    <property type="component" value="Unassembled WGS sequence"/>
</dbReference>
<dbReference type="Pfam" id="PF26456">
    <property type="entry name" value="DUF8135"/>
    <property type="match status" value="1"/>
</dbReference>
<evidence type="ECO:0000313" key="4">
    <source>
        <dbReference type="Proteomes" id="UP001597092"/>
    </source>
</evidence>
<dbReference type="InterPro" id="IPR058448">
    <property type="entry name" value="DUF8135"/>
</dbReference>
<evidence type="ECO:0000313" key="3">
    <source>
        <dbReference type="EMBL" id="MFD1686679.1"/>
    </source>
</evidence>
<dbReference type="EMBL" id="JBHUDP010000005">
    <property type="protein sequence ID" value="MFD1686679.1"/>
    <property type="molecule type" value="Genomic_DNA"/>
</dbReference>
<evidence type="ECO:0000259" key="2">
    <source>
        <dbReference type="Pfam" id="PF26456"/>
    </source>
</evidence>
<protein>
    <recommendedName>
        <fullName evidence="2">DUF8135 domain-containing protein</fullName>
    </recommendedName>
</protein>
<organism evidence="3 4">
    <name type="scientific">Halobellus litoreus</name>
    <dbReference type="NCBI Taxonomy" id="755310"/>
    <lineage>
        <taxon>Archaea</taxon>
        <taxon>Methanobacteriati</taxon>
        <taxon>Methanobacteriota</taxon>
        <taxon>Stenosarchaea group</taxon>
        <taxon>Halobacteria</taxon>
        <taxon>Halobacteriales</taxon>
        <taxon>Haloferacaceae</taxon>
        <taxon>Halobellus</taxon>
    </lineage>
</organism>
<feature type="domain" description="DUF8135" evidence="2">
    <location>
        <begin position="119"/>
        <end position="167"/>
    </location>
</feature>
<feature type="compositionally biased region" description="Basic and acidic residues" evidence="1">
    <location>
        <begin position="7"/>
        <end position="27"/>
    </location>
</feature>
<reference evidence="3 4" key="1">
    <citation type="journal article" date="2019" name="Int. J. Syst. Evol. Microbiol.">
        <title>The Global Catalogue of Microorganisms (GCM) 10K type strain sequencing project: providing services to taxonomists for standard genome sequencing and annotation.</title>
        <authorList>
            <consortium name="The Broad Institute Genomics Platform"/>
            <consortium name="The Broad Institute Genome Sequencing Center for Infectious Disease"/>
            <person name="Wu L."/>
            <person name="Ma J."/>
        </authorList>
    </citation>
    <scope>NUCLEOTIDE SEQUENCE [LARGE SCALE GENOMIC DNA]</scope>
    <source>
        <strain evidence="3 4">CGMCC 1.10387</strain>
    </source>
</reference>
<dbReference type="RefSeq" id="WP_256305750.1">
    <property type="nucleotide sequence ID" value="NZ_JANHAW010000001.1"/>
</dbReference>
<evidence type="ECO:0000256" key="1">
    <source>
        <dbReference type="SAM" id="MobiDB-lite"/>
    </source>
</evidence>
<name>A0ABD6DZF7_9EURY</name>
<sequence length="167" mass="18279">MSDGTEQSERTEDAEPSDRPSADRDGDSPLSELAQRVSDSRRERASEAGDEVSADDGEVSAGDADPFEEMSVSEIDEETLWESLGEDADQEPELSVGADPVDEPETTGTARTSPEPREHVVSKESYCQKCPHLGDPPELQCTHDGTEIVEVVDSEHFRVRECPMVDE</sequence>